<dbReference type="CDD" id="cd00004">
    <property type="entry name" value="Sortase"/>
    <property type="match status" value="1"/>
</dbReference>
<evidence type="ECO:0000313" key="3">
    <source>
        <dbReference type="EMBL" id="OGG27471.1"/>
    </source>
</evidence>
<dbReference type="Gene3D" id="2.40.260.10">
    <property type="entry name" value="Sortase"/>
    <property type="match status" value="1"/>
</dbReference>
<dbReference type="EMBL" id="MFJR01000001">
    <property type="protein sequence ID" value="OGG27471.1"/>
    <property type="molecule type" value="Genomic_DNA"/>
</dbReference>
<keyword evidence="1" id="KW-0378">Hydrolase</keyword>
<keyword evidence="2" id="KW-0812">Transmembrane</keyword>
<dbReference type="InterPro" id="IPR023365">
    <property type="entry name" value="Sortase_dom-sf"/>
</dbReference>
<feature type="transmembrane region" description="Helical" evidence="2">
    <location>
        <begin position="9"/>
        <end position="36"/>
    </location>
</feature>
<dbReference type="GO" id="GO:0016787">
    <property type="term" value="F:hydrolase activity"/>
    <property type="evidence" value="ECO:0007669"/>
    <property type="project" value="UniProtKB-KW"/>
</dbReference>
<evidence type="ECO:0008006" key="5">
    <source>
        <dbReference type="Google" id="ProtNLM"/>
    </source>
</evidence>
<evidence type="ECO:0000256" key="2">
    <source>
        <dbReference type="SAM" id="Phobius"/>
    </source>
</evidence>
<reference evidence="3 4" key="1">
    <citation type="journal article" date="2016" name="Nat. Commun.">
        <title>Thousands of microbial genomes shed light on interconnected biogeochemical processes in an aquifer system.</title>
        <authorList>
            <person name="Anantharaman K."/>
            <person name="Brown C.T."/>
            <person name="Hug L.A."/>
            <person name="Sharon I."/>
            <person name="Castelle C.J."/>
            <person name="Probst A.J."/>
            <person name="Thomas B.C."/>
            <person name="Singh A."/>
            <person name="Wilkins M.J."/>
            <person name="Karaoz U."/>
            <person name="Brodie E.L."/>
            <person name="Williams K.H."/>
            <person name="Hubbard S.S."/>
            <person name="Banfield J.F."/>
        </authorList>
    </citation>
    <scope>NUCLEOTIDE SEQUENCE [LARGE SCALE GENOMIC DNA]</scope>
</reference>
<protein>
    <recommendedName>
        <fullName evidence="5">Sortase</fullName>
    </recommendedName>
</protein>
<accession>A0A1F6AS24</accession>
<organism evidence="3 4">
    <name type="scientific">Candidatus Gottesmanbacteria bacterium RIFCSPLOWO2_01_FULL_39_12b</name>
    <dbReference type="NCBI Taxonomy" id="1798388"/>
    <lineage>
        <taxon>Bacteria</taxon>
        <taxon>Candidatus Gottesmaniibacteriota</taxon>
    </lineage>
</organism>
<gene>
    <name evidence="3" type="ORF">A2960_04200</name>
</gene>
<sequence length="236" mass="26754">MRKEKLKFIILRTFGNFFILFSLWGMAMTFGPVVYIEVLYQFNQIRNISYVVDYPVPEKVIEPTPFLNPTTTFFGQLTGGNRVEVISPVSPQFGVVIPKIGANLPVFPNIDAGNPDIYLPVLQKGVAHAAGTVFPGVSGNIYLFAHSTDAFWNVGRYNAVFYLIKNLENGDEIDVFFNGVRYIYRTVNKLVVDSSEVQYLTDQVPYEQLILQTCWPPGTTLKRLLVFARPEKDVLR</sequence>
<evidence type="ECO:0000256" key="1">
    <source>
        <dbReference type="ARBA" id="ARBA00022801"/>
    </source>
</evidence>
<proteinExistence type="predicted"/>
<keyword evidence="2" id="KW-1133">Transmembrane helix</keyword>
<dbReference type="AlphaFoldDB" id="A0A1F6AS24"/>
<name>A0A1F6AS24_9BACT</name>
<keyword evidence="2" id="KW-0472">Membrane</keyword>
<dbReference type="InterPro" id="IPR005754">
    <property type="entry name" value="Sortase"/>
</dbReference>
<evidence type="ECO:0000313" key="4">
    <source>
        <dbReference type="Proteomes" id="UP000176609"/>
    </source>
</evidence>
<dbReference type="Pfam" id="PF04203">
    <property type="entry name" value="Sortase"/>
    <property type="match status" value="1"/>
</dbReference>
<dbReference type="SUPFAM" id="SSF63817">
    <property type="entry name" value="Sortase"/>
    <property type="match status" value="1"/>
</dbReference>
<dbReference type="Proteomes" id="UP000176609">
    <property type="component" value="Unassembled WGS sequence"/>
</dbReference>
<comment type="caution">
    <text evidence="3">The sequence shown here is derived from an EMBL/GenBank/DDBJ whole genome shotgun (WGS) entry which is preliminary data.</text>
</comment>